<dbReference type="Proteomes" id="UP000203240">
    <property type="component" value="Segment"/>
</dbReference>
<evidence type="ECO:0000313" key="3">
    <source>
        <dbReference type="EMBL" id="AIE47867.1"/>
    </source>
</evidence>
<dbReference type="RefSeq" id="YP_009049893.1">
    <property type="nucleotide sequence ID" value="NC_024625.1"/>
</dbReference>
<feature type="region of interest" description="Disordered" evidence="1">
    <location>
        <begin position="1"/>
        <end position="26"/>
    </location>
</feature>
<keyword evidence="2" id="KW-0472">Membrane</keyword>
<organism evidence="3 4">
    <name type="scientific">Peridroma alphabaculovirus</name>
    <dbReference type="NCBI Taxonomy" id="1346829"/>
    <lineage>
        <taxon>Viruses</taxon>
        <taxon>Viruses incertae sedis</taxon>
        <taxon>Naldaviricetes</taxon>
        <taxon>Lefavirales</taxon>
        <taxon>Baculoviridae</taxon>
        <taxon>Alphabaculovirus</taxon>
    </lineage>
</organism>
<sequence length="226" mass="26103">MTPPPAPTMTRPPLPQPTTCLPSQCQPNDKNLTTNKRIKYDPELLLHYLFDNINRSDNTNLIRVCKVRVKKTCGTMLAHYYAHITISNGYSFEFHPGSQPRTFQIVHSDGFPMLVMVQCDECCKKELVQFVEGENSFNVAFKNCESILCKRNSMQTVLIVMALAVIVANMFRFSWYYIFFVIFVLFLLYMNNNYMISDPHIVYCPHKQILKHDPAAAHKQRRGASQ</sequence>
<dbReference type="OrthoDB" id="10138at10239"/>
<proteinExistence type="predicted"/>
<keyword evidence="4" id="KW-1185">Reference proteome</keyword>
<dbReference type="Pfam" id="PF05820">
    <property type="entry name" value="Ac81"/>
    <property type="match status" value="1"/>
</dbReference>
<evidence type="ECO:0000256" key="1">
    <source>
        <dbReference type="SAM" id="MobiDB-lite"/>
    </source>
</evidence>
<name>A0A068LKP0_9ABAC</name>
<feature type="transmembrane region" description="Helical" evidence="2">
    <location>
        <begin position="174"/>
        <end position="190"/>
    </location>
</feature>
<reference evidence="3 4" key="1">
    <citation type="journal article" date="2015" name="Genome Announc.">
        <title>A Distinct Group II Alphabaculovirus Isolated from a Peridroma Species.</title>
        <authorList>
            <person name="Rohrmann G.F."/>
            <person name="Erlandson M.A."/>
            <person name="Theilmann D.A."/>
        </authorList>
    </citation>
    <scope>NUCLEOTIDE SEQUENCE [LARGE SCALE GENOMIC DNA]</scope>
    <source>
        <strain evidence="3">GR_167</strain>
    </source>
</reference>
<gene>
    <name evidence="3" type="ORF">pesp067</name>
</gene>
<dbReference type="InterPro" id="IPR008563">
    <property type="entry name" value="AcMNPV_AC81"/>
</dbReference>
<keyword evidence="2" id="KW-0812">Transmembrane</keyword>
<evidence type="ECO:0000256" key="2">
    <source>
        <dbReference type="SAM" id="Phobius"/>
    </source>
</evidence>
<accession>A0A068LKP0</accession>
<dbReference type="EMBL" id="KM009991">
    <property type="protein sequence ID" value="AIE47867.1"/>
    <property type="molecule type" value="Genomic_DNA"/>
</dbReference>
<protein>
    <submittedName>
        <fullName evidence="3">Ac81-like protein</fullName>
    </submittedName>
</protein>
<keyword evidence="2" id="KW-1133">Transmembrane helix</keyword>
<feature type="compositionally biased region" description="Pro residues" evidence="1">
    <location>
        <begin position="1"/>
        <end position="16"/>
    </location>
</feature>
<evidence type="ECO:0000313" key="4">
    <source>
        <dbReference type="Proteomes" id="UP000203240"/>
    </source>
</evidence>
<dbReference type="GeneID" id="20003979"/>